<dbReference type="InterPro" id="IPR000214">
    <property type="entry name" value="Znf_DNA_glyclase/AP_lyase"/>
</dbReference>
<dbReference type="PROSITE" id="PS51066">
    <property type="entry name" value="ZF_FPG_2"/>
    <property type="match status" value="1"/>
</dbReference>
<accession>A0ABM8VLJ9</accession>
<dbReference type="InterPro" id="IPR012319">
    <property type="entry name" value="FPG_cat"/>
</dbReference>
<dbReference type="RefSeq" id="WP_218100446.1">
    <property type="nucleotide sequence ID" value="NZ_CAJVCE010000012.1"/>
</dbReference>
<dbReference type="PANTHER" id="PTHR42697:SF1">
    <property type="entry name" value="ENDONUCLEASE 8"/>
    <property type="match status" value="1"/>
</dbReference>
<keyword evidence="7" id="KW-1185">Reference proteome</keyword>
<gene>
    <name evidence="6" type="primary">mutM_1</name>
    <name evidence="6" type="ORF">PAECIP111802_04154</name>
</gene>
<dbReference type="PANTHER" id="PTHR42697">
    <property type="entry name" value="ENDONUCLEASE 8"/>
    <property type="match status" value="1"/>
</dbReference>
<comment type="caution">
    <text evidence="6">The sequence shown here is derived from an EMBL/GenBank/DDBJ whole genome shotgun (WGS) entry which is preliminary data.</text>
</comment>
<evidence type="ECO:0000256" key="3">
    <source>
        <dbReference type="PROSITE-ProRule" id="PRU00391"/>
    </source>
</evidence>
<dbReference type="Pfam" id="PF06831">
    <property type="entry name" value="H2TH"/>
    <property type="match status" value="1"/>
</dbReference>
<sequence>MPELPEMENYRGLLSGRMIGRTIAAVEIDREKSINVSPEQFRREVVGQAVSRIDRRAKHLLFHLTNRRVLVLHLMLGGMMFYGRLEDKPDRSVQVRLSFGEEHLFFIGLRLGYLHLHDEEELGTLFSKLGPEPYDPQLTPERMADRLRLKNSTLKNSLVDQSVLAGIGNCYSDEICFHAGLLPARRTSSLSAHDFATLYVSMKELLTEATRFGGYMEMPLFAGDTLTGGFDERCRVYDREGEPCERCGNPIARQEVSSKKSFCCLHCQQ</sequence>
<protein>
    <recommendedName>
        <fullName evidence="1">Formamidopyrimidine-DNA glycosylase</fullName>
    </recommendedName>
    <alternativeName>
        <fullName evidence="2">DNA-(apurinic or apyrimidinic site) lyase MutM</fullName>
    </alternativeName>
</protein>
<keyword evidence="3" id="KW-0863">Zinc-finger</keyword>
<dbReference type="Pfam" id="PF06827">
    <property type="entry name" value="zf-FPG_IleRS"/>
    <property type="match status" value="1"/>
</dbReference>
<organism evidence="6 7">
    <name type="scientific">Paenibacillus allorhizosphaerae</name>
    <dbReference type="NCBI Taxonomy" id="2849866"/>
    <lineage>
        <taxon>Bacteria</taxon>
        <taxon>Bacillati</taxon>
        <taxon>Bacillota</taxon>
        <taxon>Bacilli</taxon>
        <taxon>Bacillales</taxon>
        <taxon>Paenibacillaceae</taxon>
        <taxon>Paenibacillus</taxon>
    </lineage>
</organism>
<dbReference type="GO" id="GO:0008534">
    <property type="term" value="F:oxidized purine nucleobase lesion DNA N-glycosylase activity"/>
    <property type="evidence" value="ECO:0007669"/>
    <property type="project" value="UniProtKB-EC"/>
</dbReference>
<dbReference type="InterPro" id="IPR010663">
    <property type="entry name" value="Znf_FPG/IleRS"/>
</dbReference>
<evidence type="ECO:0000313" key="7">
    <source>
        <dbReference type="Proteomes" id="UP000730618"/>
    </source>
</evidence>
<dbReference type="PROSITE" id="PS51068">
    <property type="entry name" value="FPG_CAT"/>
    <property type="match status" value="1"/>
</dbReference>
<dbReference type="InterPro" id="IPR015886">
    <property type="entry name" value="H2TH_FPG"/>
</dbReference>
<keyword evidence="6" id="KW-0378">Hydrolase</keyword>
<dbReference type="SMART" id="SM01232">
    <property type="entry name" value="H2TH"/>
    <property type="match status" value="1"/>
</dbReference>
<feature type="domain" description="Formamidopyrimidine-DNA glycosylase catalytic" evidence="5">
    <location>
        <begin position="2"/>
        <end position="123"/>
    </location>
</feature>
<reference evidence="6 7" key="1">
    <citation type="submission" date="2021-06" db="EMBL/GenBank/DDBJ databases">
        <authorList>
            <person name="Criscuolo A."/>
        </authorList>
    </citation>
    <scope>NUCLEOTIDE SEQUENCE [LARGE SCALE GENOMIC DNA]</scope>
    <source>
        <strain evidence="7">CIP 111802</strain>
    </source>
</reference>
<evidence type="ECO:0000259" key="5">
    <source>
        <dbReference type="PROSITE" id="PS51068"/>
    </source>
</evidence>
<name>A0ABM8VLJ9_9BACL</name>
<dbReference type="Pfam" id="PF01149">
    <property type="entry name" value="Fapy_DNA_glyco"/>
    <property type="match status" value="1"/>
</dbReference>
<keyword evidence="3" id="KW-0479">Metal-binding</keyword>
<keyword evidence="3" id="KW-0862">Zinc</keyword>
<evidence type="ECO:0000256" key="1">
    <source>
        <dbReference type="ARBA" id="ARBA00016240"/>
    </source>
</evidence>
<evidence type="ECO:0000313" key="6">
    <source>
        <dbReference type="EMBL" id="CAG7648218.1"/>
    </source>
</evidence>
<dbReference type="SMART" id="SM00898">
    <property type="entry name" value="Fapy_DNA_glyco"/>
    <property type="match status" value="1"/>
</dbReference>
<feature type="domain" description="FPG-type" evidence="4">
    <location>
        <begin position="235"/>
        <end position="269"/>
    </location>
</feature>
<evidence type="ECO:0000259" key="4">
    <source>
        <dbReference type="PROSITE" id="PS51066"/>
    </source>
</evidence>
<dbReference type="Proteomes" id="UP000730618">
    <property type="component" value="Unassembled WGS sequence"/>
</dbReference>
<dbReference type="EMBL" id="CAJVCE010000012">
    <property type="protein sequence ID" value="CAG7648218.1"/>
    <property type="molecule type" value="Genomic_DNA"/>
</dbReference>
<proteinExistence type="predicted"/>
<evidence type="ECO:0000256" key="2">
    <source>
        <dbReference type="ARBA" id="ARBA00030638"/>
    </source>
</evidence>
<keyword evidence="6" id="KW-0326">Glycosidase</keyword>